<dbReference type="InterPro" id="IPR056151">
    <property type="entry name" value="Beta-prop_DCAF12"/>
</dbReference>
<comment type="caution">
    <text evidence="3">The sequence shown here is derived from an EMBL/GenBank/DDBJ whole genome shotgun (WGS) entry which is preliminary data.</text>
</comment>
<evidence type="ECO:0000313" key="3">
    <source>
        <dbReference type="EMBL" id="CAL5228259.1"/>
    </source>
</evidence>
<name>A0ABP1G7X8_9CHLO</name>
<proteinExistence type="predicted"/>
<dbReference type="SUPFAM" id="SSF50978">
    <property type="entry name" value="WD40 repeat-like"/>
    <property type="match status" value="1"/>
</dbReference>
<keyword evidence="1" id="KW-0853">WD repeat</keyword>
<dbReference type="Gene3D" id="2.130.10.10">
    <property type="entry name" value="YVTN repeat-like/Quinoprotein amine dehydrogenase"/>
    <property type="match status" value="2"/>
</dbReference>
<dbReference type="PROSITE" id="PS50082">
    <property type="entry name" value="WD_REPEATS_2"/>
    <property type="match status" value="1"/>
</dbReference>
<protein>
    <submittedName>
        <fullName evidence="3">G11362 protein</fullName>
    </submittedName>
</protein>
<evidence type="ECO:0000256" key="1">
    <source>
        <dbReference type="PROSITE-ProRule" id="PRU00221"/>
    </source>
</evidence>
<dbReference type="PANTHER" id="PTHR19855:SF11">
    <property type="entry name" value="RIBOSOME BIOGENESIS PROTEIN WDR12"/>
    <property type="match status" value="1"/>
</dbReference>
<evidence type="ECO:0000259" key="2">
    <source>
        <dbReference type="Pfam" id="PF23760"/>
    </source>
</evidence>
<dbReference type="InterPro" id="IPR036322">
    <property type="entry name" value="WD40_repeat_dom_sf"/>
</dbReference>
<dbReference type="InterPro" id="IPR001680">
    <property type="entry name" value="WD40_rpt"/>
</dbReference>
<dbReference type="PANTHER" id="PTHR19855">
    <property type="entry name" value="WD40 REPEAT PROTEIN 12, 37"/>
    <property type="match status" value="1"/>
</dbReference>
<accession>A0ABP1G7X8</accession>
<dbReference type="SMART" id="SM00320">
    <property type="entry name" value="WD40"/>
    <property type="match status" value="4"/>
</dbReference>
<feature type="repeat" description="WD" evidence="1">
    <location>
        <begin position="188"/>
        <end position="228"/>
    </location>
</feature>
<feature type="domain" description="DDB1- and CUL4-associated factor 12 beta-propeller" evidence="2">
    <location>
        <begin position="79"/>
        <end position="450"/>
    </location>
</feature>
<evidence type="ECO:0000313" key="4">
    <source>
        <dbReference type="Proteomes" id="UP001497392"/>
    </source>
</evidence>
<reference evidence="3 4" key="1">
    <citation type="submission" date="2024-06" db="EMBL/GenBank/DDBJ databases">
        <authorList>
            <person name="Kraege A."/>
            <person name="Thomma B."/>
        </authorList>
    </citation>
    <scope>NUCLEOTIDE SEQUENCE [LARGE SCALE GENOMIC DNA]</scope>
</reference>
<keyword evidence="4" id="KW-1185">Reference proteome</keyword>
<sequence length="451" mass="50141">MLKGMRGRRKALTVEPEIPGVSSKCRSQTPTQALTAILDGQCGTQTRRRNQREVKEALLNKVPACLQESEFPCWRWQEYDKAFACEWLDTENVVIGTKCNRLLLLNTTTRKVTRVPIPPAPPRASLQQAAADSNSAYGNCGIHSISISPDREFLATGGSNPADCQIMRIRDGANACTSQPTLEPVQTLVGHTDWVFGATWVTDRHVVTGSRDQQIKLWKVDADEPAAKPNTQPLYSVLPLKPTGREENYKVRDVKYDRQLGRVVTLTTNGAVQLWDPHLSHIRTVRLKHSKEVVCLAMTDSLVAVGSQSHVSLIDPRKKTPVQEVESLDHSHGVRSLTFLDHLLSCGSGRGRMFFYDMRAAAYLELDPLDAPPVSQNSRPGSTLPDRTTNFLQCGPGYLNQTDAVYLEHFHGEQVFNACYSHAWDPTSTRLMCVGGPLAYGLRGCYMALWD</sequence>
<organism evidence="3 4">
    <name type="scientific">Coccomyxa viridis</name>
    <dbReference type="NCBI Taxonomy" id="1274662"/>
    <lineage>
        <taxon>Eukaryota</taxon>
        <taxon>Viridiplantae</taxon>
        <taxon>Chlorophyta</taxon>
        <taxon>core chlorophytes</taxon>
        <taxon>Trebouxiophyceae</taxon>
        <taxon>Trebouxiophyceae incertae sedis</taxon>
        <taxon>Coccomyxaceae</taxon>
        <taxon>Coccomyxa</taxon>
    </lineage>
</organism>
<dbReference type="PROSITE" id="PS50294">
    <property type="entry name" value="WD_REPEATS_REGION"/>
    <property type="match status" value="1"/>
</dbReference>
<dbReference type="Proteomes" id="UP001497392">
    <property type="component" value="Unassembled WGS sequence"/>
</dbReference>
<dbReference type="Pfam" id="PF23760">
    <property type="entry name" value="Beta-prop_DCAF12"/>
    <property type="match status" value="1"/>
</dbReference>
<gene>
    <name evidence="3" type="primary">g11362</name>
    <name evidence="3" type="ORF">VP750_LOCUS10165</name>
</gene>
<dbReference type="InterPro" id="IPR015943">
    <property type="entry name" value="WD40/YVTN_repeat-like_dom_sf"/>
</dbReference>
<dbReference type="EMBL" id="CAXHTA020000018">
    <property type="protein sequence ID" value="CAL5228259.1"/>
    <property type="molecule type" value="Genomic_DNA"/>
</dbReference>